<keyword evidence="16" id="KW-1185">Reference proteome</keyword>
<comment type="pathway">
    <text evidence="2">Cofactor biosynthesis; biotin biosynthesis.</text>
</comment>
<comment type="catalytic activity">
    <reaction evidence="12">
        <text>6-carboxyhexanoyl-[ACP] + L-alanine + H(+) = (8S)-8-amino-7-oxononanoate + holo-[ACP] + CO2</text>
        <dbReference type="Rhea" id="RHEA:42288"/>
        <dbReference type="Rhea" id="RHEA-COMP:9685"/>
        <dbReference type="Rhea" id="RHEA-COMP:9955"/>
        <dbReference type="ChEBI" id="CHEBI:15378"/>
        <dbReference type="ChEBI" id="CHEBI:16526"/>
        <dbReference type="ChEBI" id="CHEBI:57972"/>
        <dbReference type="ChEBI" id="CHEBI:64479"/>
        <dbReference type="ChEBI" id="CHEBI:78846"/>
        <dbReference type="ChEBI" id="CHEBI:149468"/>
        <dbReference type="EC" id="2.3.1.47"/>
    </reaction>
</comment>
<evidence type="ECO:0000256" key="9">
    <source>
        <dbReference type="ARBA" id="ARBA00023315"/>
    </source>
</evidence>
<dbReference type="InterPro" id="IPR015422">
    <property type="entry name" value="PyrdxlP-dep_Trfase_small"/>
</dbReference>
<dbReference type="GO" id="GO:0009102">
    <property type="term" value="P:biotin biosynthetic process"/>
    <property type="evidence" value="ECO:0007669"/>
    <property type="project" value="UniProtKB-KW"/>
</dbReference>
<gene>
    <name evidence="15" type="ORF">HMPREF9336_00127</name>
</gene>
<dbReference type="EMBL" id="ACZI02000003">
    <property type="protein sequence ID" value="EFV15015.1"/>
    <property type="molecule type" value="Genomic_DNA"/>
</dbReference>
<dbReference type="PROSITE" id="PS00599">
    <property type="entry name" value="AA_TRANSFER_CLASS_2"/>
    <property type="match status" value="1"/>
</dbReference>
<dbReference type="PANTHER" id="PTHR13693:SF100">
    <property type="entry name" value="8-AMINO-7-OXONONANOATE SYNTHASE"/>
    <property type="match status" value="1"/>
</dbReference>
<dbReference type="GO" id="GO:0030170">
    <property type="term" value="F:pyridoxal phosphate binding"/>
    <property type="evidence" value="ECO:0007669"/>
    <property type="project" value="InterPro"/>
</dbReference>
<comment type="similarity">
    <text evidence="3">Belongs to the class-II pyridoxal-phosphate-dependent aminotransferase family. BioF subfamily.</text>
</comment>
<dbReference type="GO" id="GO:0008710">
    <property type="term" value="F:8-amino-7-oxononanoate synthase activity"/>
    <property type="evidence" value="ECO:0007669"/>
    <property type="project" value="UniProtKB-EC"/>
</dbReference>
<evidence type="ECO:0000256" key="8">
    <source>
        <dbReference type="ARBA" id="ARBA00022898"/>
    </source>
</evidence>
<dbReference type="CDD" id="cd06454">
    <property type="entry name" value="KBL_like"/>
    <property type="match status" value="1"/>
</dbReference>
<keyword evidence="6" id="KW-0808">Transferase</keyword>
<evidence type="ECO:0000256" key="11">
    <source>
        <dbReference type="ARBA" id="ARBA00033381"/>
    </source>
</evidence>
<dbReference type="HOGENOM" id="CLU_015846_11_3_11"/>
<evidence type="ECO:0000313" key="16">
    <source>
        <dbReference type="Proteomes" id="UP000004816"/>
    </source>
</evidence>
<keyword evidence="7" id="KW-0093">Biotin biosynthesis</keyword>
<evidence type="ECO:0000259" key="14">
    <source>
        <dbReference type="Pfam" id="PF00155"/>
    </source>
</evidence>
<dbReference type="AlphaFoldDB" id="E5XKV8"/>
<evidence type="ECO:0000256" key="2">
    <source>
        <dbReference type="ARBA" id="ARBA00004746"/>
    </source>
</evidence>
<protein>
    <recommendedName>
        <fullName evidence="5">8-amino-7-oxononanoate synthase</fullName>
        <ecNumber evidence="5">2.3.1.47</ecNumber>
    </recommendedName>
    <alternativeName>
        <fullName evidence="10">7-keto-8-amino-pelargonic acid synthase</fullName>
    </alternativeName>
    <alternativeName>
        <fullName evidence="11">8-amino-7-ketopelargonate synthase</fullName>
    </alternativeName>
</protein>
<comment type="caution">
    <text evidence="15">The sequence shown here is derived from an EMBL/GenBank/DDBJ whole genome shotgun (WGS) entry which is preliminary data.</text>
</comment>
<dbReference type="Proteomes" id="UP000004816">
    <property type="component" value="Unassembled WGS sequence"/>
</dbReference>
<dbReference type="SUPFAM" id="SSF53383">
    <property type="entry name" value="PLP-dependent transferases"/>
    <property type="match status" value="1"/>
</dbReference>
<dbReference type="Pfam" id="PF00155">
    <property type="entry name" value="Aminotran_1_2"/>
    <property type="match status" value="1"/>
</dbReference>
<keyword evidence="9" id="KW-0012">Acyltransferase</keyword>
<feature type="domain" description="Aminotransferase class I/classII large" evidence="14">
    <location>
        <begin position="5"/>
        <end position="348"/>
    </location>
</feature>
<dbReference type="PANTHER" id="PTHR13693">
    <property type="entry name" value="CLASS II AMINOTRANSFERASE/8-AMINO-7-OXONONANOATE SYNTHASE"/>
    <property type="match status" value="1"/>
</dbReference>
<evidence type="ECO:0000256" key="3">
    <source>
        <dbReference type="ARBA" id="ARBA00010008"/>
    </source>
</evidence>
<dbReference type="InterPro" id="IPR004839">
    <property type="entry name" value="Aminotransferase_I/II_large"/>
</dbReference>
<reference evidence="15 16" key="1">
    <citation type="journal article" date="2011" name="Stand. Genomic Sci.">
        <title>High quality draft genome sequence of Segniliparus rugosus CDC 945(T)= (ATCC BAA-974(T)).</title>
        <authorList>
            <person name="Earl A.M."/>
            <person name="Desjardins C.A."/>
            <person name="Fitzgerald M.G."/>
            <person name="Arachchi H.M."/>
            <person name="Zeng Q."/>
            <person name="Mehta T."/>
            <person name="Griggs A."/>
            <person name="Birren B.W."/>
            <person name="Toney N.C."/>
            <person name="Carr J."/>
            <person name="Posey J."/>
            <person name="Butler W.R."/>
        </authorList>
    </citation>
    <scope>NUCLEOTIDE SEQUENCE [LARGE SCALE GENOMIC DNA]</scope>
    <source>
        <strain evidence="16">ATCC BAA-974 / DSM 45345 / CCUG 50838 / CIP 108380 / JCM 13579 / CDC 945</strain>
    </source>
</reference>
<evidence type="ECO:0000256" key="10">
    <source>
        <dbReference type="ARBA" id="ARBA00032610"/>
    </source>
</evidence>
<evidence type="ECO:0000256" key="12">
    <source>
        <dbReference type="ARBA" id="ARBA00047715"/>
    </source>
</evidence>
<evidence type="ECO:0000256" key="7">
    <source>
        <dbReference type="ARBA" id="ARBA00022756"/>
    </source>
</evidence>
<dbReference type="Gene3D" id="3.90.1150.10">
    <property type="entry name" value="Aspartate Aminotransferase, domain 1"/>
    <property type="match status" value="1"/>
</dbReference>
<evidence type="ECO:0000256" key="4">
    <source>
        <dbReference type="ARBA" id="ARBA00011738"/>
    </source>
</evidence>
<proteinExistence type="inferred from homology"/>
<evidence type="ECO:0000256" key="5">
    <source>
        <dbReference type="ARBA" id="ARBA00013187"/>
    </source>
</evidence>
<dbReference type="eggNOG" id="COG0156">
    <property type="taxonomic scope" value="Bacteria"/>
</dbReference>
<comment type="cofactor">
    <cofactor evidence="1 13">
        <name>pyridoxal 5'-phosphate</name>
        <dbReference type="ChEBI" id="CHEBI:597326"/>
    </cofactor>
</comment>
<dbReference type="InterPro" id="IPR001917">
    <property type="entry name" value="Aminotrans_II_pyridoxalP_BS"/>
</dbReference>
<keyword evidence="8 13" id="KW-0663">Pyridoxal phosphate</keyword>
<evidence type="ECO:0000256" key="6">
    <source>
        <dbReference type="ARBA" id="ARBA00022679"/>
    </source>
</evidence>
<dbReference type="RefSeq" id="WP_007466816.1">
    <property type="nucleotide sequence ID" value="NZ_KI391954.1"/>
</dbReference>
<dbReference type="Gene3D" id="3.40.640.10">
    <property type="entry name" value="Type I PLP-dependent aspartate aminotransferase-like (Major domain)"/>
    <property type="match status" value="1"/>
</dbReference>
<dbReference type="InterPro" id="IPR015421">
    <property type="entry name" value="PyrdxlP-dep_Trfase_major"/>
</dbReference>
<evidence type="ECO:0000313" key="15">
    <source>
        <dbReference type="EMBL" id="EFV15015.1"/>
    </source>
</evidence>
<name>E5XKV8_SEGRC</name>
<dbReference type="InterPro" id="IPR050087">
    <property type="entry name" value="AON_synthase_class-II"/>
</dbReference>
<dbReference type="STRING" id="679197.HMPREF9336_00127"/>
<comment type="subunit">
    <text evidence="4">Homodimer.</text>
</comment>
<evidence type="ECO:0000256" key="1">
    <source>
        <dbReference type="ARBA" id="ARBA00001933"/>
    </source>
</evidence>
<sequence length="371" mass="39742">MDGRTLINYSSYNYLGLSGDARVIARAQEALTRYGASVSASRLLSGEKPVHRDLEAAIARLLKVEDALTLVGGHSTNVTVIGHILGEGDIVLHDALAHDSIMQGCRLSGAVRRPFRHNDPAHLDELLASLRGRHRRALVVVEGAYSMDGDIADLPKFIEVAKRHDAMLMVDEAHSIGVLGPRGGGVGDHFDVDRSGVDIWMGTMSKSLSSCGGYIGGSRELIQYLKYSLPGFIYSCGLPPASAAASLASVEILEAEPERVASLHANADYMRAAFAAKGLSSEGSKGTPIIPFVVGDSDRCLKLAARLRAAGVNVDPILYPAVPNEAARLRFFVTAKHSFEQIDQTVEILASEHRNLSQAEAQDRLGQPANV</sequence>
<dbReference type="EC" id="2.3.1.47" evidence="5"/>
<organism evidence="15 16">
    <name type="scientific">Segniliparus rugosus (strain ATCC BAA-974 / DSM 45345 / CCUG 50838 / CIP 108380 / JCM 13579 / CDC 945)</name>
    <dbReference type="NCBI Taxonomy" id="679197"/>
    <lineage>
        <taxon>Bacteria</taxon>
        <taxon>Bacillati</taxon>
        <taxon>Actinomycetota</taxon>
        <taxon>Actinomycetes</taxon>
        <taxon>Mycobacteriales</taxon>
        <taxon>Segniliparaceae</taxon>
        <taxon>Segniliparus</taxon>
    </lineage>
</organism>
<dbReference type="InterPro" id="IPR015424">
    <property type="entry name" value="PyrdxlP-dep_Trfase"/>
</dbReference>
<accession>E5XKV8</accession>
<evidence type="ECO:0000256" key="13">
    <source>
        <dbReference type="RuleBase" id="RU003693"/>
    </source>
</evidence>